<dbReference type="OrthoDB" id="9801987at2"/>
<dbReference type="Pfam" id="PF00005">
    <property type="entry name" value="ABC_tran"/>
    <property type="match status" value="1"/>
</dbReference>
<dbReference type="SUPFAM" id="SSF52540">
    <property type="entry name" value="P-loop containing nucleoside triphosphate hydrolases"/>
    <property type="match status" value="1"/>
</dbReference>
<keyword evidence="3" id="KW-0547">Nucleotide-binding</keyword>
<dbReference type="InterPro" id="IPR027417">
    <property type="entry name" value="P-loop_NTPase"/>
</dbReference>
<evidence type="ECO:0000256" key="2">
    <source>
        <dbReference type="ARBA" id="ARBA00022448"/>
    </source>
</evidence>
<keyword evidence="2" id="KW-0813">Transport</keyword>
<accession>A0A1I0S508</accession>
<dbReference type="Gene3D" id="3.40.50.300">
    <property type="entry name" value="P-loop containing nucleotide triphosphate hydrolases"/>
    <property type="match status" value="1"/>
</dbReference>
<dbReference type="PANTHER" id="PTHR42734:SF17">
    <property type="entry name" value="METAL TRANSPORT SYSTEM ATP-BINDING PROTEIN TM_0124-RELATED"/>
    <property type="match status" value="1"/>
</dbReference>
<keyword evidence="7" id="KW-1185">Reference proteome</keyword>
<reference evidence="7" key="1">
    <citation type="submission" date="2016-10" db="EMBL/GenBank/DDBJ databases">
        <authorList>
            <person name="Varghese N."/>
            <person name="Submissions S."/>
        </authorList>
    </citation>
    <scope>NUCLEOTIDE SEQUENCE [LARGE SCALE GENOMIC DNA]</scope>
    <source>
        <strain evidence="7">DSM 3695</strain>
    </source>
</reference>
<dbReference type="RefSeq" id="WP_089896992.1">
    <property type="nucleotide sequence ID" value="NZ_FOJG01000002.1"/>
</dbReference>
<dbReference type="Proteomes" id="UP000199310">
    <property type="component" value="Unassembled WGS sequence"/>
</dbReference>
<evidence type="ECO:0000313" key="6">
    <source>
        <dbReference type="EMBL" id="SEW49763.1"/>
    </source>
</evidence>
<dbReference type="InterPro" id="IPR003593">
    <property type="entry name" value="AAA+_ATPase"/>
</dbReference>
<protein>
    <submittedName>
        <fullName evidence="6">ABC-type multidrug transport system, ATPase component</fullName>
    </submittedName>
</protein>
<dbReference type="STRING" id="29529.SAMN04488122_3563"/>
<feature type="domain" description="ABC transporter" evidence="5">
    <location>
        <begin position="6"/>
        <end position="226"/>
    </location>
</feature>
<comment type="similarity">
    <text evidence="1">Belongs to the ABC transporter superfamily.</text>
</comment>
<keyword evidence="4" id="KW-0067">ATP-binding</keyword>
<dbReference type="InterPro" id="IPR050153">
    <property type="entry name" value="Metal_Ion_Import_ABC"/>
</dbReference>
<dbReference type="GO" id="GO:0005524">
    <property type="term" value="F:ATP binding"/>
    <property type="evidence" value="ECO:0007669"/>
    <property type="project" value="UniProtKB-KW"/>
</dbReference>
<dbReference type="EMBL" id="FOJG01000002">
    <property type="protein sequence ID" value="SEW49763.1"/>
    <property type="molecule type" value="Genomic_DNA"/>
</dbReference>
<dbReference type="GO" id="GO:0016887">
    <property type="term" value="F:ATP hydrolysis activity"/>
    <property type="evidence" value="ECO:0007669"/>
    <property type="project" value="InterPro"/>
</dbReference>
<evidence type="ECO:0000259" key="5">
    <source>
        <dbReference type="PROSITE" id="PS50893"/>
    </source>
</evidence>
<sequence length="230" mass="25893">MIKNELHADSVFKYINGRELLTDCFLRCETGEVVGILGRNGCGKSTFLKIIFGTVDCHHKYVSINGKRYEAPYKTAGLMAYLPQQPFLPGTLTVREVIDVFTDSEDEKNNVSDDEYIRPHLSQKVNALSGGERRYLEILLLVNSAAAFILLDEPFNALDPLTKERVMLLIHAYRSKKGFIITDHDYRHIIAASDRIILVANGSFQHIHALTELEDKHYLPPGSLAFSGLI</sequence>
<name>A0A1I0S508_9BACT</name>
<dbReference type="PANTHER" id="PTHR42734">
    <property type="entry name" value="METAL TRANSPORT SYSTEM ATP-BINDING PROTEIN TM_0124-RELATED"/>
    <property type="match status" value="1"/>
</dbReference>
<gene>
    <name evidence="6" type="ORF">SAMN04488122_3563</name>
</gene>
<evidence type="ECO:0000256" key="4">
    <source>
        <dbReference type="ARBA" id="ARBA00022840"/>
    </source>
</evidence>
<dbReference type="AlphaFoldDB" id="A0A1I0S508"/>
<evidence type="ECO:0000256" key="3">
    <source>
        <dbReference type="ARBA" id="ARBA00022741"/>
    </source>
</evidence>
<evidence type="ECO:0000256" key="1">
    <source>
        <dbReference type="ARBA" id="ARBA00005417"/>
    </source>
</evidence>
<dbReference type="SMART" id="SM00382">
    <property type="entry name" value="AAA"/>
    <property type="match status" value="1"/>
</dbReference>
<evidence type="ECO:0000313" key="7">
    <source>
        <dbReference type="Proteomes" id="UP000199310"/>
    </source>
</evidence>
<proteinExistence type="inferred from homology"/>
<dbReference type="PROSITE" id="PS50893">
    <property type="entry name" value="ABC_TRANSPORTER_2"/>
    <property type="match status" value="1"/>
</dbReference>
<dbReference type="InterPro" id="IPR003439">
    <property type="entry name" value="ABC_transporter-like_ATP-bd"/>
</dbReference>
<organism evidence="6 7">
    <name type="scientific">Chitinophaga arvensicola</name>
    <dbReference type="NCBI Taxonomy" id="29529"/>
    <lineage>
        <taxon>Bacteria</taxon>
        <taxon>Pseudomonadati</taxon>
        <taxon>Bacteroidota</taxon>
        <taxon>Chitinophagia</taxon>
        <taxon>Chitinophagales</taxon>
        <taxon>Chitinophagaceae</taxon>
        <taxon>Chitinophaga</taxon>
    </lineage>
</organism>